<feature type="transmembrane region" description="Helical" evidence="4">
    <location>
        <begin position="138"/>
        <end position="157"/>
    </location>
</feature>
<dbReference type="PANTHER" id="PTHR37042:SF4">
    <property type="entry name" value="OUTER MEMBRANE PROTEIN RV1973"/>
    <property type="match status" value="1"/>
</dbReference>
<evidence type="ECO:0000313" key="5">
    <source>
        <dbReference type="EMBL" id="TQF68706.1"/>
    </source>
</evidence>
<dbReference type="OrthoDB" id="4578017at2"/>
<dbReference type="PANTHER" id="PTHR37042">
    <property type="entry name" value="OUTER MEMBRANE PROTEIN RV1973"/>
    <property type="match status" value="1"/>
</dbReference>
<feature type="compositionally biased region" description="Low complexity" evidence="3">
    <location>
        <begin position="113"/>
        <end position="124"/>
    </location>
</feature>
<evidence type="ECO:0000256" key="1">
    <source>
        <dbReference type="ARBA" id="ARBA00004370"/>
    </source>
</evidence>
<feature type="compositionally biased region" description="Low complexity" evidence="3">
    <location>
        <begin position="85"/>
        <end position="94"/>
    </location>
</feature>
<organism evidence="5 6">
    <name type="scientific">Rhodococcus spelaei</name>
    <dbReference type="NCBI Taxonomy" id="2546320"/>
    <lineage>
        <taxon>Bacteria</taxon>
        <taxon>Bacillati</taxon>
        <taxon>Actinomycetota</taxon>
        <taxon>Actinomycetes</taxon>
        <taxon>Mycobacteriales</taxon>
        <taxon>Nocardiaceae</taxon>
        <taxon>Rhodococcus</taxon>
    </lineage>
</organism>
<evidence type="ECO:0000256" key="2">
    <source>
        <dbReference type="ARBA" id="ARBA00023136"/>
    </source>
</evidence>
<feature type="region of interest" description="Disordered" evidence="3">
    <location>
        <begin position="1"/>
        <end position="131"/>
    </location>
</feature>
<evidence type="ECO:0000313" key="6">
    <source>
        <dbReference type="Proteomes" id="UP000316256"/>
    </source>
</evidence>
<dbReference type="GO" id="GO:0016020">
    <property type="term" value="C:membrane"/>
    <property type="evidence" value="ECO:0007669"/>
    <property type="project" value="UniProtKB-SubCell"/>
</dbReference>
<keyword evidence="4" id="KW-0812">Transmembrane</keyword>
<dbReference type="Proteomes" id="UP000316256">
    <property type="component" value="Unassembled WGS sequence"/>
</dbReference>
<keyword evidence="4" id="KW-1133">Transmembrane helix</keyword>
<accession>A0A541B8S0</accession>
<dbReference type="RefSeq" id="WP_142099921.1">
    <property type="nucleotide sequence ID" value="NZ_VIGH01000005.1"/>
</dbReference>
<keyword evidence="6" id="KW-1185">Reference proteome</keyword>
<gene>
    <name evidence="5" type="ORF">FK531_12940</name>
</gene>
<keyword evidence="2 4" id="KW-0472">Membrane</keyword>
<evidence type="ECO:0000256" key="4">
    <source>
        <dbReference type="SAM" id="Phobius"/>
    </source>
</evidence>
<comment type="subcellular location">
    <subcellularLocation>
        <location evidence="1">Membrane</location>
    </subcellularLocation>
</comment>
<evidence type="ECO:0000256" key="3">
    <source>
        <dbReference type="SAM" id="MobiDB-lite"/>
    </source>
</evidence>
<feature type="compositionally biased region" description="Low complexity" evidence="3">
    <location>
        <begin position="52"/>
        <end position="76"/>
    </location>
</feature>
<evidence type="ECO:0008006" key="7">
    <source>
        <dbReference type="Google" id="ProtNLM"/>
    </source>
</evidence>
<comment type="caution">
    <text evidence="5">The sequence shown here is derived from an EMBL/GenBank/DDBJ whole genome shotgun (WGS) entry which is preliminary data.</text>
</comment>
<dbReference type="EMBL" id="VIGH01000005">
    <property type="protein sequence ID" value="TQF68706.1"/>
    <property type="molecule type" value="Genomic_DNA"/>
</dbReference>
<reference evidence="5 6" key="1">
    <citation type="submission" date="2019-06" db="EMBL/GenBank/DDBJ databases">
        <title>Rhodococcus spaelei sp. nov., isolated from a cave.</title>
        <authorList>
            <person name="Lee S.D."/>
        </authorList>
    </citation>
    <scope>NUCLEOTIDE SEQUENCE [LARGE SCALE GENOMIC DNA]</scope>
    <source>
        <strain evidence="5 6">C9-5</strain>
    </source>
</reference>
<name>A0A541B8S0_9NOCA</name>
<protein>
    <recommendedName>
        <fullName evidence="7">Mce-associated membrane protein</fullName>
    </recommendedName>
</protein>
<proteinExistence type="predicted"/>
<sequence>MPPTRRTSNTPPPKGRRPKVAGTGPAGSRKAAAAPVEEVREPEVAATQSLDPEPATTTPAVAATEPTPEVEVEIPAGASVDTPDAAEGAGAAAEPELPRKKINRTSALRPRGASESAGAAAEAATGPGESDRGAWKPVVVVGAVAVVLGAFAVVAAFEPGADVSNRAWVDTSATSKVTADAKHAIETLYTYKFDTVDQDFDNARAVLTDNMRTEFDKTAKVTRDAVVQTKTATSAQVTDIGAKLLSDDKAELVASMNVSASNDGQAQGSAEGPLSVTMTKVGDTWLLSDIRDR</sequence>
<dbReference type="AlphaFoldDB" id="A0A541B8S0"/>